<feature type="transmembrane region" description="Helical" evidence="1">
    <location>
        <begin position="282"/>
        <end position="300"/>
    </location>
</feature>
<keyword evidence="3" id="KW-1185">Reference proteome</keyword>
<proteinExistence type="predicted"/>
<keyword evidence="1" id="KW-0472">Membrane</keyword>
<gene>
    <name evidence="2" type="ORF">RE474_07340</name>
</gene>
<feature type="transmembrane region" description="Helical" evidence="1">
    <location>
        <begin position="312"/>
        <end position="336"/>
    </location>
</feature>
<dbReference type="RefSeq" id="WP_309309736.1">
    <property type="nucleotide sequence ID" value="NZ_CP133592.1"/>
</dbReference>
<dbReference type="EMBL" id="CP133592">
    <property type="protein sequence ID" value="WMW23918.1"/>
    <property type="molecule type" value="Genomic_DNA"/>
</dbReference>
<organism evidence="2 3">
    <name type="scientific">Methanolobus sediminis</name>
    <dbReference type="NCBI Taxonomy" id="3072978"/>
    <lineage>
        <taxon>Archaea</taxon>
        <taxon>Methanobacteriati</taxon>
        <taxon>Methanobacteriota</taxon>
        <taxon>Stenosarchaea group</taxon>
        <taxon>Methanomicrobia</taxon>
        <taxon>Methanosarcinales</taxon>
        <taxon>Methanosarcinaceae</taxon>
        <taxon>Methanolobus</taxon>
    </lineage>
</organism>
<evidence type="ECO:0000313" key="2">
    <source>
        <dbReference type="EMBL" id="WMW23918.1"/>
    </source>
</evidence>
<protein>
    <submittedName>
        <fullName evidence="2">ABC transporter permease</fullName>
    </submittedName>
</protein>
<dbReference type="GeneID" id="84232519"/>
<sequence length="602" mass="66915">MPGWLTIAKWELMRSKLKFDARSIIMLMMALILVVASSYAASQTGMSMNQKIYLVAFSQPDVQPIIETDQRFDYMLVDRYEATVYYEYGADMAIIGNNVYLADTRKAASAGDALENTFKEYREIVLSSYNDINNTHPVWVTVHDLERPQDFQLAGATDTLDELSRGYNRTAVLESVPGGSEAASGDGSVRTGSSTISPEDIEALDAMQGKTFFERQTIATPSNFNPPVPFTAILYAFLFIFPIYFVSQFYSTSLMDERTNRKGELVLIAPLKSRDIVIGKTVPYLVITMAIQAAITLYILKIPSTLADVERIVLILAAIMPVILLFFALSFYSAILSRSFKELTFASVFLSVVISGYLFFPAMFANIHAISSISPITLIVRLIEGESVPMNTYLFSTLPFYLVAGAVYAFGTSIFREEDLFTQKSIGSKIIDCFEMFLSYRYGSVFFLSIIFIPVVYMTQLMLIVMLFNLPVPYSIIAMIILSALAEEIVKSIGIYTLFKRKISEITFKNAIRLSILSGAGFFVGEKAVAVLTLAPIASSAFGTVMTMGALLLIPLLLHITTIIISSLVMYWKGPGAYKYAVVAATIFHTIYNMTILRGLLF</sequence>
<dbReference type="Proteomes" id="UP001182908">
    <property type="component" value="Chromosome"/>
</dbReference>
<feature type="transmembrane region" description="Helical" evidence="1">
    <location>
        <begin position="445"/>
        <end position="468"/>
    </location>
</feature>
<accession>A0AA51UI04</accession>
<feature type="transmembrane region" description="Helical" evidence="1">
    <location>
        <begin position="577"/>
        <end position="601"/>
    </location>
</feature>
<dbReference type="PANTHER" id="PTHR43471">
    <property type="entry name" value="ABC TRANSPORTER PERMEASE"/>
    <property type="match status" value="1"/>
</dbReference>
<keyword evidence="1" id="KW-1133">Transmembrane helix</keyword>
<evidence type="ECO:0000256" key="1">
    <source>
        <dbReference type="SAM" id="Phobius"/>
    </source>
</evidence>
<feature type="transmembrane region" description="Helical" evidence="1">
    <location>
        <begin position="511"/>
        <end position="535"/>
    </location>
</feature>
<dbReference type="KEGG" id="mseb:RE474_07340"/>
<feature type="transmembrane region" description="Helical" evidence="1">
    <location>
        <begin position="393"/>
        <end position="415"/>
    </location>
</feature>
<feature type="transmembrane region" description="Helical" evidence="1">
    <location>
        <begin position="348"/>
        <end position="373"/>
    </location>
</feature>
<feature type="transmembrane region" description="Helical" evidence="1">
    <location>
        <begin position="474"/>
        <end position="499"/>
    </location>
</feature>
<feature type="transmembrane region" description="Helical" evidence="1">
    <location>
        <begin position="541"/>
        <end position="565"/>
    </location>
</feature>
<reference evidence="2 3" key="1">
    <citation type="submission" date="2023-08" db="EMBL/GenBank/DDBJ databases">
        <title>Methanolobus mangrovi sp. nov. and Methanolobus sediminis sp. nov, two novel methylotrophic methanogens isolated from mangrove sediments in China.</title>
        <authorList>
            <person name="Zhou J."/>
        </authorList>
    </citation>
    <scope>NUCLEOTIDE SEQUENCE [LARGE SCALE GENOMIC DNA]</scope>
    <source>
        <strain evidence="2 3">FTZ6</strain>
    </source>
</reference>
<name>A0AA51UI04_9EURY</name>
<dbReference type="AlphaFoldDB" id="A0AA51UI04"/>
<keyword evidence="1" id="KW-0812">Transmembrane</keyword>
<feature type="transmembrane region" description="Helical" evidence="1">
    <location>
        <begin position="232"/>
        <end position="252"/>
    </location>
</feature>
<evidence type="ECO:0000313" key="3">
    <source>
        <dbReference type="Proteomes" id="UP001182908"/>
    </source>
</evidence>